<evidence type="ECO:0000313" key="1">
    <source>
        <dbReference type="EMBL" id="KAI3739219.1"/>
    </source>
</evidence>
<reference evidence="1 2" key="2">
    <citation type="journal article" date="2022" name="Mol. Ecol. Resour.">
        <title>The genomes of chicory, endive, great burdock and yacon provide insights into Asteraceae paleo-polyploidization history and plant inulin production.</title>
        <authorList>
            <person name="Fan W."/>
            <person name="Wang S."/>
            <person name="Wang H."/>
            <person name="Wang A."/>
            <person name="Jiang F."/>
            <person name="Liu H."/>
            <person name="Zhao H."/>
            <person name="Xu D."/>
            <person name="Zhang Y."/>
        </authorList>
    </citation>
    <scope>NUCLEOTIDE SEQUENCE [LARGE SCALE GENOMIC DNA]</scope>
    <source>
        <strain evidence="2">cv. Punajuju</strain>
        <tissue evidence="1">Leaves</tissue>
    </source>
</reference>
<reference evidence="2" key="1">
    <citation type="journal article" date="2022" name="Mol. Ecol. Resour.">
        <title>The genomes of chicory, endive, great burdock and yacon provide insights into Asteraceae palaeo-polyploidization history and plant inulin production.</title>
        <authorList>
            <person name="Fan W."/>
            <person name="Wang S."/>
            <person name="Wang H."/>
            <person name="Wang A."/>
            <person name="Jiang F."/>
            <person name="Liu H."/>
            <person name="Zhao H."/>
            <person name="Xu D."/>
            <person name="Zhang Y."/>
        </authorList>
    </citation>
    <scope>NUCLEOTIDE SEQUENCE [LARGE SCALE GENOMIC DNA]</scope>
    <source>
        <strain evidence="2">cv. Punajuju</strain>
    </source>
</reference>
<protein>
    <submittedName>
        <fullName evidence="1">Uncharacterized protein</fullName>
    </submittedName>
</protein>
<keyword evidence="2" id="KW-1185">Reference proteome</keyword>
<sequence length="78" mass="8715">MTVIVFYDLGIYVEITAALKISECTSELSLKGSLAYRRMAVQSSGANMTNNTMKIINLETEFAKFHEESKSSMKENAQ</sequence>
<name>A0ACB9CY39_CICIN</name>
<accession>A0ACB9CY39</accession>
<gene>
    <name evidence="1" type="ORF">L2E82_29618</name>
</gene>
<dbReference type="Proteomes" id="UP001055811">
    <property type="component" value="Linkage Group LG05"/>
</dbReference>
<evidence type="ECO:0000313" key="2">
    <source>
        <dbReference type="Proteomes" id="UP001055811"/>
    </source>
</evidence>
<organism evidence="1 2">
    <name type="scientific">Cichorium intybus</name>
    <name type="common">Chicory</name>
    <dbReference type="NCBI Taxonomy" id="13427"/>
    <lineage>
        <taxon>Eukaryota</taxon>
        <taxon>Viridiplantae</taxon>
        <taxon>Streptophyta</taxon>
        <taxon>Embryophyta</taxon>
        <taxon>Tracheophyta</taxon>
        <taxon>Spermatophyta</taxon>
        <taxon>Magnoliopsida</taxon>
        <taxon>eudicotyledons</taxon>
        <taxon>Gunneridae</taxon>
        <taxon>Pentapetalae</taxon>
        <taxon>asterids</taxon>
        <taxon>campanulids</taxon>
        <taxon>Asterales</taxon>
        <taxon>Asteraceae</taxon>
        <taxon>Cichorioideae</taxon>
        <taxon>Cichorieae</taxon>
        <taxon>Cichoriinae</taxon>
        <taxon>Cichorium</taxon>
    </lineage>
</organism>
<comment type="caution">
    <text evidence="1">The sequence shown here is derived from an EMBL/GenBank/DDBJ whole genome shotgun (WGS) entry which is preliminary data.</text>
</comment>
<dbReference type="EMBL" id="CM042013">
    <property type="protein sequence ID" value="KAI3739219.1"/>
    <property type="molecule type" value="Genomic_DNA"/>
</dbReference>
<proteinExistence type="predicted"/>